<keyword evidence="1" id="KW-0812">Transmembrane</keyword>
<protein>
    <submittedName>
        <fullName evidence="2">Uncharacterized protein</fullName>
    </submittedName>
</protein>
<dbReference type="EMBL" id="MU863632">
    <property type="protein sequence ID" value="KAK4102232.1"/>
    <property type="molecule type" value="Genomic_DNA"/>
</dbReference>
<dbReference type="Proteomes" id="UP001305647">
    <property type="component" value="Unassembled WGS sequence"/>
</dbReference>
<reference evidence="2" key="2">
    <citation type="submission" date="2023-05" db="EMBL/GenBank/DDBJ databases">
        <authorList>
            <consortium name="Lawrence Berkeley National Laboratory"/>
            <person name="Steindorff A."/>
            <person name="Hensen N."/>
            <person name="Bonometti L."/>
            <person name="Westerberg I."/>
            <person name="Brannstrom I.O."/>
            <person name="Guillou S."/>
            <person name="Cros-Aarteil S."/>
            <person name="Calhoun S."/>
            <person name="Haridas S."/>
            <person name="Kuo A."/>
            <person name="Mondo S."/>
            <person name="Pangilinan J."/>
            <person name="Riley R."/>
            <person name="Labutti K."/>
            <person name="Andreopoulos B."/>
            <person name="Lipzen A."/>
            <person name="Chen C."/>
            <person name="Yanf M."/>
            <person name="Daum C."/>
            <person name="Ng V."/>
            <person name="Clum A."/>
            <person name="Ohm R."/>
            <person name="Martin F."/>
            <person name="Silar P."/>
            <person name="Natvig D."/>
            <person name="Lalanne C."/>
            <person name="Gautier V."/>
            <person name="Ament-Velasquez S.L."/>
            <person name="Kruys A."/>
            <person name="Hutchinson M.I."/>
            <person name="Powell A.J."/>
            <person name="Barry K."/>
            <person name="Miller A.N."/>
            <person name="Grigoriev I.V."/>
            <person name="Debuchy R."/>
            <person name="Gladieux P."/>
            <person name="Thoren M.H."/>
            <person name="Johannesson H."/>
        </authorList>
    </citation>
    <scope>NUCLEOTIDE SEQUENCE</scope>
    <source>
        <strain evidence="2">CBS 757.83</strain>
    </source>
</reference>
<evidence type="ECO:0000313" key="2">
    <source>
        <dbReference type="EMBL" id="KAK4102232.1"/>
    </source>
</evidence>
<keyword evidence="1" id="KW-0472">Membrane</keyword>
<keyword evidence="1" id="KW-1133">Transmembrane helix</keyword>
<name>A0AAN6Q7M2_9PEZI</name>
<evidence type="ECO:0000313" key="3">
    <source>
        <dbReference type="Proteomes" id="UP001305647"/>
    </source>
</evidence>
<reference evidence="2" key="1">
    <citation type="journal article" date="2023" name="Mol. Phylogenet. Evol.">
        <title>Genome-scale phylogeny and comparative genomics of the fungal order Sordariales.</title>
        <authorList>
            <person name="Hensen N."/>
            <person name="Bonometti L."/>
            <person name="Westerberg I."/>
            <person name="Brannstrom I.O."/>
            <person name="Guillou S."/>
            <person name="Cros-Aarteil S."/>
            <person name="Calhoun S."/>
            <person name="Haridas S."/>
            <person name="Kuo A."/>
            <person name="Mondo S."/>
            <person name="Pangilinan J."/>
            <person name="Riley R."/>
            <person name="LaButti K."/>
            <person name="Andreopoulos B."/>
            <person name="Lipzen A."/>
            <person name="Chen C."/>
            <person name="Yan M."/>
            <person name="Daum C."/>
            <person name="Ng V."/>
            <person name="Clum A."/>
            <person name="Steindorff A."/>
            <person name="Ohm R.A."/>
            <person name="Martin F."/>
            <person name="Silar P."/>
            <person name="Natvig D.O."/>
            <person name="Lalanne C."/>
            <person name="Gautier V."/>
            <person name="Ament-Velasquez S.L."/>
            <person name="Kruys A."/>
            <person name="Hutchinson M.I."/>
            <person name="Powell A.J."/>
            <person name="Barry K."/>
            <person name="Miller A.N."/>
            <person name="Grigoriev I.V."/>
            <person name="Debuchy R."/>
            <person name="Gladieux P."/>
            <person name="Hiltunen Thoren M."/>
            <person name="Johannesson H."/>
        </authorList>
    </citation>
    <scope>NUCLEOTIDE SEQUENCE</scope>
    <source>
        <strain evidence="2">CBS 757.83</strain>
    </source>
</reference>
<comment type="caution">
    <text evidence="2">The sequence shown here is derived from an EMBL/GenBank/DDBJ whole genome shotgun (WGS) entry which is preliminary data.</text>
</comment>
<organism evidence="2 3">
    <name type="scientific">Parathielavia hyrcaniae</name>
    <dbReference type="NCBI Taxonomy" id="113614"/>
    <lineage>
        <taxon>Eukaryota</taxon>
        <taxon>Fungi</taxon>
        <taxon>Dikarya</taxon>
        <taxon>Ascomycota</taxon>
        <taxon>Pezizomycotina</taxon>
        <taxon>Sordariomycetes</taxon>
        <taxon>Sordariomycetidae</taxon>
        <taxon>Sordariales</taxon>
        <taxon>Chaetomiaceae</taxon>
        <taxon>Parathielavia</taxon>
    </lineage>
</organism>
<dbReference type="AlphaFoldDB" id="A0AAN6Q7M2"/>
<accession>A0AAN6Q7M2</accession>
<feature type="transmembrane region" description="Helical" evidence="1">
    <location>
        <begin position="12"/>
        <end position="31"/>
    </location>
</feature>
<evidence type="ECO:0000256" key="1">
    <source>
        <dbReference type="SAM" id="Phobius"/>
    </source>
</evidence>
<gene>
    <name evidence="2" type="ORF">N658DRAFT_356368</name>
</gene>
<keyword evidence="3" id="KW-1185">Reference proteome</keyword>
<proteinExistence type="predicted"/>
<sequence length="96" mass="10396">MGVKTGEHLQGLFRSACICGVCVCCSSVLFIRSCGFSSLGLCVAELGETVWGNTIMACCSPHSCSICPHAVCVDDHDARCRCSVWEDYVWNRPSET</sequence>